<dbReference type="GO" id="GO:0042470">
    <property type="term" value="C:melanosome"/>
    <property type="evidence" value="ECO:0007669"/>
    <property type="project" value="UniProtKB-SubCell"/>
</dbReference>
<feature type="compositionally biased region" description="Basic and acidic residues" evidence="28">
    <location>
        <begin position="502"/>
        <end position="545"/>
    </location>
</feature>
<dbReference type="InterPro" id="IPR002477">
    <property type="entry name" value="Peptidoglycan-bd-like"/>
</dbReference>
<evidence type="ECO:0000256" key="21">
    <source>
        <dbReference type="ARBA" id="ARBA00023136"/>
    </source>
</evidence>
<organism evidence="32 33">
    <name type="scientific">Kryptolebias marmoratus</name>
    <name type="common">Mangrove killifish</name>
    <name type="synonym">Rivulus marmoratus</name>
    <dbReference type="NCBI Taxonomy" id="37003"/>
    <lineage>
        <taxon>Eukaryota</taxon>
        <taxon>Metazoa</taxon>
        <taxon>Chordata</taxon>
        <taxon>Craniata</taxon>
        <taxon>Vertebrata</taxon>
        <taxon>Euteleostomi</taxon>
        <taxon>Actinopterygii</taxon>
        <taxon>Neopterygii</taxon>
        <taxon>Teleostei</taxon>
        <taxon>Neoteleostei</taxon>
        <taxon>Acanthomorphata</taxon>
        <taxon>Ovalentaria</taxon>
        <taxon>Atherinomorphae</taxon>
        <taxon>Cyprinodontiformes</taxon>
        <taxon>Rivulidae</taxon>
        <taxon>Kryptolebias</taxon>
    </lineage>
</organism>
<dbReference type="GO" id="GO:0030010">
    <property type="term" value="P:establishment of cell polarity"/>
    <property type="evidence" value="ECO:0007669"/>
    <property type="project" value="Ensembl"/>
</dbReference>
<keyword evidence="21 29" id="KW-0472">Membrane</keyword>
<dbReference type="SMART" id="SM00235">
    <property type="entry name" value="ZnMc"/>
    <property type="match status" value="1"/>
</dbReference>
<feature type="binding site" evidence="26">
    <location>
        <position position="209"/>
    </location>
    <ligand>
        <name>Ca(2+)</name>
        <dbReference type="ChEBI" id="CHEBI:29108"/>
        <label>2</label>
    </ligand>
</feature>
<dbReference type="GO" id="GO:0030334">
    <property type="term" value="P:regulation of cell migration"/>
    <property type="evidence" value="ECO:0007669"/>
    <property type="project" value="Ensembl"/>
</dbReference>
<dbReference type="CDD" id="cd04278">
    <property type="entry name" value="ZnMc_MMP"/>
    <property type="match status" value="1"/>
</dbReference>
<dbReference type="GeneID" id="108238671"/>
<evidence type="ECO:0000256" key="26">
    <source>
        <dbReference type="PIRSR" id="PIRSR621190-2"/>
    </source>
</evidence>
<dbReference type="GO" id="GO:0001958">
    <property type="term" value="P:endochondral ossification"/>
    <property type="evidence" value="ECO:0007669"/>
    <property type="project" value="Ensembl"/>
</dbReference>
<dbReference type="PROSITE" id="PS00546">
    <property type="entry name" value="CYSTEINE_SWITCH"/>
    <property type="match status" value="1"/>
</dbReference>
<dbReference type="PROSITE" id="PS00024">
    <property type="entry name" value="HEMOPEXIN"/>
    <property type="match status" value="1"/>
</dbReference>
<dbReference type="InterPro" id="IPR036375">
    <property type="entry name" value="Hemopexin-like_dom_sf"/>
</dbReference>
<keyword evidence="33" id="KW-1185">Reference proteome</keyword>
<dbReference type="PROSITE" id="PS51642">
    <property type="entry name" value="HEMOPEXIN_2"/>
    <property type="match status" value="4"/>
</dbReference>
<keyword evidence="20" id="KW-0482">Metalloprotease</keyword>
<keyword evidence="19 29" id="KW-1133">Transmembrane helix</keyword>
<evidence type="ECO:0000256" key="9">
    <source>
        <dbReference type="ARBA" id="ARBA00022553"/>
    </source>
</evidence>
<keyword evidence="11" id="KW-0165">Cleavage on pair of basic residues</keyword>
<keyword evidence="9" id="KW-0597">Phosphoprotein</keyword>
<dbReference type="SUPFAM" id="SSF55486">
    <property type="entry name" value="Metalloproteases ('zincins'), catalytic domain"/>
    <property type="match status" value="1"/>
</dbReference>
<dbReference type="SUPFAM" id="SSF50923">
    <property type="entry name" value="Hemopexin-like domain"/>
    <property type="match status" value="1"/>
</dbReference>
<feature type="binding site" evidence="26">
    <location>
        <position position="317"/>
    </location>
    <ligand>
        <name>Ca(2+)</name>
        <dbReference type="ChEBI" id="CHEBI:29108"/>
        <label>5</label>
    </ligand>
</feature>
<feature type="binding site" evidence="25">
    <location>
        <position position="240"/>
    </location>
    <ligand>
        <name>Zn(2+)</name>
        <dbReference type="ChEBI" id="CHEBI:29105"/>
        <label>2</label>
        <note>catalytic</note>
    </ligand>
</feature>
<dbReference type="SUPFAM" id="SSF47090">
    <property type="entry name" value="PGBD-like"/>
    <property type="match status" value="1"/>
</dbReference>
<feature type="binding site" evidence="26">
    <location>
        <position position="173"/>
    </location>
    <ligand>
        <name>Ca(2+)</name>
        <dbReference type="ChEBI" id="CHEBI:29108"/>
        <label>2</label>
    </ligand>
</feature>
<feature type="signal peptide" evidence="30">
    <location>
        <begin position="1"/>
        <end position="26"/>
    </location>
</feature>
<comment type="similarity">
    <text evidence="5">Belongs to the peptidase M10A family.</text>
</comment>
<dbReference type="FunFam" id="1.10.101.10:FF:000002">
    <property type="entry name" value="Matrix metalloproteinase-14 preproprotein"/>
    <property type="match status" value="1"/>
</dbReference>
<dbReference type="InterPro" id="IPR033739">
    <property type="entry name" value="M10A_MMP"/>
</dbReference>
<dbReference type="OMA" id="EPQADIM"/>
<feature type="repeat" description="Hemopexin" evidence="27">
    <location>
        <begin position="403"/>
        <end position="450"/>
    </location>
</feature>
<dbReference type="PANTHER" id="PTHR10201:SF24">
    <property type="entry name" value="MATRIX METALLOPROTEINASE-14"/>
    <property type="match status" value="1"/>
</dbReference>
<protein>
    <recommendedName>
        <fullName evidence="7">Matrix metalloproteinase-14</fullName>
        <ecNumber evidence="6">3.4.24.80</ecNumber>
    </recommendedName>
</protein>
<evidence type="ECO:0000256" key="27">
    <source>
        <dbReference type="PROSITE-ProRule" id="PRU01011"/>
    </source>
</evidence>
<evidence type="ECO:0000256" key="19">
    <source>
        <dbReference type="ARBA" id="ARBA00022989"/>
    </source>
</evidence>
<dbReference type="KEGG" id="kmr:108238671"/>
<dbReference type="EC" id="3.4.24.80" evidence="6"/>
<feature type="binding site" evidence="26">
    <location>
        <position position="409"/>
    </location>
    <ligand>
        <name>Ca(2+)</name>
        <dbReference type="ChEBI" id="CHEBI:29108"/>
        <label>5</label>
    </ligand>
</feature>
<evidence type="ECO:0000256" key="29">
    <source>
        <dbReference type="SAM" id="Phobius"/>
    </source>
</evidence>
<dbReference type="Proteomes" id="UP000264800">
    <property type="component" value="Unplaced"/>
</dbReference>
<feature type="binding site" evidence="26">
    <location>
        <position position="216"/>
    </location>
    <ligand>
        <name>Ca(2+)</name>
        <dbReference type="ChEBI" id="CHEBI:29108"/>
        <label>1</label>
    </ligand>
</feature>
<dbReference type="InterPro" id="IPR001818">
    <property type="entry name" value="Pept_M10_metallopeptidase"/>
</dbReference>
<dbReference type="FunFam" id="3.40.390.10:FF:000005">
    <property type="entry name" value="Matrix metallopeptidase 16"/>
    <property type="match status" value="1"/>
</dbReference>
<feature type="binding site" evidence="26">
    <location>
        <position position="185"/>
    </location>
    <ligand>
        <name>Zn(2+)</name>
        <dbReference type="ChEBI" id="CHEBI:29105"/>
        <label>1</label>
    </ligand>
</feature>
<evidence type="ECO:0000256" key="23">
    <source>
        <dbReference type="ARBA" id="ARBA00023157"/>
    </source>
</evidence>
<feature type="binding site" evidence="26">
    <location>
        <position position="362"/>
    </location>
    <ligand>
        <name>Ca(2+)</name>
        <dbReference type="ChEBI" id="CHEBI:29108"/>
        <label>5</label>
    </ligand>
</feature>
<feature type="binding site" description="in inhibited form" evidence="26">
    <location>
        <position position="90"/>
    </location>
    <ligand>
        <name>Zn(2+)</name>
        <dbReference type="ChEBI" id="CHEBI:29105"/>
        <label>2</label>
        <note>catalytic</note>
    </ligand>
</feature>
<evidence type="ECO:0000256" key="30">
    <source>
        <dbReference type="SAM" id="SignalP"/>
    </source>
</evidence>
<dbReference type="PIRSF" id="PIRSF001191">
    <property type="entry name" value="Peptidase_M10A_matrix"/>
    <property type="match status" value="1"/>
</dbReference>
<keyword evidence="15" id="KW-0677">Repeat</keyword>
<feature type="domain" description="Peptidase metallopeptidase" evidence="31">
    <location>
        <begin position="112"/>
        <end position="282"/>
    </location>
</feature>
<dbReference type="Pfam" id="PF11857">
    <property type="entry name" value="DUF3377"/>
    <property type="match status" value="1"/>
</dbReference>
<keyword evidence="16" id="KW-0378">Hydrolase</keyword>
<evidence type="ECO:0000256" key="4">
    <source>
        <dbReference type="ARBA" id="ARBA00004496"/>
    </source>
</evidence>
<feature type="binding site" evidence="26">
    <location>
        <position position="315"/>
    </location>
    <ligand>
        <name>Ca(2+)</name>
        <dbReference type="ChEBI" id="CHEBI:29108"/>
        <label>4</label>
    </ligand>
</feature>
<feature type="binding site" evidence="26">
    <location>
        <position position="190"/>
    </location>
    <ligand>
        <name>Ca(2+)</name>
        <dbReference type="ChEBI" id="CHEBI:29108"/>
        <label>3</label>
    </ligand>
</feature>
<feature type="binding site" evidence="25">
    <location>
        <position position="246"/>
    </location>
    <ligand>
        <name>Zn(2+)</name>
        <dbReference type="ChEBI" id="CHEBI:29105"/>
        <label>2</label>
        <note>catalytic</note>
    </ligand>
</feature>
<sequence length="605" mass="69548">MAAVLKAVARLLLLAVVWELRAHGAAQRQINPESWLQQYGYLPPGDLRTHALRSPHSVSSAIATMQRFYGLTITGTFDDNTVQAMSRPRCGVPDKFGAELKSNLRKKRYAVHNLKWQKKDITFSIQNYTPKVGEYETYEAIRKAFKVWQSVTPLRFREIPFSYIRDKVEEFADIMIFFAEGYHDDSSPFDGEGGFLAHAYFPGNGIGGDTHFDAAEPWTTGNRDLHGNDIFLVAVHELGHALGLEHSSDPSAIMAPFYQWMDTENFQLPDDDRKGIQQIYGSGSDLPLPPLTPNYNPRPTDRPNFGPDICDGHFDTIGIFRGEMFVFKDKWFWRVRNNRVMDGYPMPIGHFWRGLPTHINAAFEREDGKFVFFKGDRYWVFSESVLDSGFPRSLKEMGSGLPKDRIDAALYYTLNGKTYFFRADKYYSFIEESRRVDHGYPKSISTWQGVPENIKAAFMSKDQAYTYFYKANKYWKFNNQRMRVEPGYPKSALRDWMGCPNEDPKTDGGRGGDRHDKDKEREKDKDRHDTDRTTVEEEDKERETKTEDVDVTIIETNHGSGSVAVVVPLFLLVCVIATLAALVFFRLYGTPRRILYFQRSLLDKV</sequence>
<dbReference type="FunFam" id="2.110.10.10:FF:000001">
    <property type="entry name" value="Matrix metallopeptidase 24"/>
    <property type="match status" value="1"/>
</dbReference>
<proteinExistence type="inferred from homology"/>
<dbReference type="Pfam" id="PF00413">
    <property type="entry name" value="Peptidase_M10"/>
    <property type="match status" value="1"/>
</dbReference>
<evidence type="ECO:0000256" key="12">
    <source>
        <dbReference type="ARBA" id="ARBA00022692"/>
    </source>
</evidence>
<dbReference type="SMART" id="SM00120">
    <property type="entry name" value="HX"/>
    <property type="match status" value="4"/>
</dbReference>
<dbReference type="GO" id="GO:0008270">
    <property type="term" value="F:zinc ion binding"/>
    <property type="evidence" value="ECO:0007669"/>
    <property type="project" value="InterPro"/>
</dbReference>
<dbReference type="STRING" id="37003.ENSKMAP00000027231"/>
<feature type="repeat" description="Hemopexin" evidence="27">
    <location>
        <begin position="307"/>
        <end position="355"/>
    </location>
</feature>
<evidence type="ECO:0000256" key="20">
    <source>
        <dbReference type="ARBA" id="ARBA00023049"/>
    </source>
</evidence>
<dbReference type="InterPro" id="IPR000585">
    <property type="entry name" value="Hemopexin-like_dom"/>
</dbReference>
<evidence type="ECO:0000256" key="17">
    <source>
        <dbReference type="ARBA" id="ARBA00022833"/>
    </source>
</evidence>
<feature type="binding site" evidence="26">
    <location>
        <position position="198"/>
    </location>
    <ligand>
        <name>Zn(2+)</name>
        <dbReference type="ChEBI" id="CHEBI:29105"/>
        <label>1</label>
    </ligand>
</feature>
<dbReference type="GO" id="GO:0004222">
    <property type="term" value="F:metalloendopeptidase activity"/>
    <property type="evidence" value="ECO:0007669"/>
    <property type="project" value="InterPro"/>
</dbReference>
<keyword evidence="10" id="KW-0645">Protease</keyword>
<feature type="chain" id="PRO_5018542971" description="Matrix metalloproteinase-14" evidence="30">
    <location>
        <begin position="27"/>
        <end position="605"/>
    </location>
</feature>
<keyword evidence="12 29" id="KW-0812">Transmembrane</keyword>
<keyword evidence="13 25" id="KW-0479">Metal-binding</keyword>
<evidence type="ECO:0000256" key="2">
    <source>
        <dbReference type="ARBA" id="ARBA00004223"/>
    </source>
</evidence>
<dbReference type="RefSeq" id="XP_017276409.1">
    <property type="nucleotide sequence ID" value="XM_017420920.3"/>
</dbReference>
<evidence type="ECO:0000259" key="31">
    <source>
        <dbReference type="SMART" id="SM00235"/>
    </source>
</evidence>
<feature type="binding site" evidence="26">
    <location>
        <position position="213"/>
    </location>
    <ligand>
        <name>Ca(2+)</name>
        <dbReference type="ChEBI" id="CHEBI:29108"/>
        <label>3</label>
    </ligand>
</feature>
<dbReference type="PANTHER" id="PTHR10201">
    <property type="entry name" value="MATRIX METALLOPROTEINASE"/>
    <property type="match status" value="1"/>
</dbReference>
<feature type="active site" evidence="24">
    <location>
        <position position="237"/>
    </location>
</feature>
<evidence type="ECO:0000256" key="18">
    <source>
        <dbReference type="ARBA" id="ARBA00022837"/>
    </source>
</evidence>
<dbReference type="Gene3D" id="3.40.390.10">
    <property type="entry name" value="Collagenase (Catalytic Domain)"/>
    <property type="match status" value="1"/>
</dbReference>
<dbReference type="Gene3D" id="2.110.10.10">
    <property type="entry name" value="Hemopexin-like domain"/>
    <property type="match status" value="1"/>
</dbReference>
<feature type="binding site" evidence="26">
    <location>
        <position position="211"/>
    </location>
    <ligand>
        <name>Zn(2+)</name>
        <dbReference type="ChEBI" id="CHEBI:29105"/>
        <label>1</label>
    </ligand>
</feature>
<evidence type="ECO:0000256" key="6">
    <source>
        <dbReference type="ARBA" id="ARBA00012342"/>
    </source>
</evidence>
<dbReference type="InterPro" id="IPR021158">
    <property type="entry name" value="Pept_M10A_Zn_BS"/>
</dbReference>
<feature type="repeat" description="Hemopexin" evidence="27">
    <location>
        <begin position="451"/>
        <end position="499"/>
    </location>
</feature>
<feature type="transmembrane region" description="Helical" evidence="29">
    <location>
        <begin position="565"/>
        <end position="589"/>
    </location>
</feature>
<dbReference type="GO" id="GO:1901201">
    <property type="term" value="P:regulation of extracellular matrix assembly"/>
    <property type="evidence" value="ECO:0007669"/>
    <property type="project" value="Ensembl"/>
</dbReference>
<feature type="binding site" evidence="26">
    <location>
        <position position="254"/>
    </location>
    <ligand>
        <name>Zn(2+)</name>
        <dbReference type="ChEBI" id="CHEBI:29105"/>
        <label>2</label>
        <note>catalytic</note>
    </ligand>
</feature>
<evidence type="ECO:0000256" key="25">
    <source>
        <dbReference type="PIRSR" id="PIRSR001191-2"/>
    </source>
</evidence>
<keyword evidence="14 30" id="KW-0732">Signal</keyword>
<dbReference type="GO" id="GO:0005886">
    <property type="term" value="C:plasma membrane"/>
    <property type="evidence" value="ECO:0007669"/>
    <property type="project" value="TreeGrafter"/>
</dbReference>
<evidence type="ECO:0000256" key="16">
    <source>
        <dbReference type="ARBA" id="ARBA00022801"/>
    </source>
</evidence>
<reference evidence="32" key="1">
    <citation type="submission" date="2025-08" db="UniProtKB">
        <authorList>
            <consortium name="Ensembl"/>
        </authorList>
    </citation>
    <scope>IDENTIFICATION</scope>
</reference>
<comment type="cofactor">
    <cofactor evidence="26">
        <name>Zn(2+)</name>
        <dbReference type="ChEBI" id="CHEBI:29105"/>
    </cofactor>
    <text evidence="26">Binds 2 Zn(2+) ions per subunit.</text>
</comment>
<dbReference type="GO" id="GO:0097581">
    <property type="term" value="P:lamellipodium organization"/>
    <property type="evidence" value="ECO:0007669"/>
    <property type="project" value="Ensembl"/>
</dbReference>
<dbReference type="GO" id="GO:0005615">
    <property type="term" value="C:extracellular space"/>
    <property type="evidence" value="ECO:0007669"/>
    <property type="project" value="TreeGrafter"/>
</dbReference>
<dbReference type="GO" id="GO:0042074">
    <property type="term" value="P:cell migration involved in gastrulation"/>
    <property type="evidence" value="ECO:0007669"/>
    <property type="project" value="Ensembl"/>
</dbReference>
<comment type="subcellular location">
    <subcellularLocation>
        <location evidence="4">Cytoplasm</location>
    </subcellularLocation>
    <subcellularLocation>
        <location evidence="2">Melanosome</location>
    </subcellularLocation>
    <subcellularLocation>
        <location evidence="3">Membrane</location>
        <topology evidence="3">Single-pass type I membrane protein</topology>
    </subcellularLocation>
</comment>
<evidence type="ECO:0000256" key="5">
    <source>
        <dbReference type="ARBA" id="ARBA00010370"/>
    </source>
</evidence>
<feature type="binding site" evidence="26">
    <location>
        <position position="216"/>
    </location>
    <ligand>
        <name>Ca(2+)</name>
        <dbReference type="ChEBI" id="CHEBI:29108"/>
        <label>3</label>
    </ligand>
</feature>
<comment type="catalytic activity">
    <reaction evidence="1">
        <text>Endopeptidase activity. Activates progelatinase A by cleavage of the propeptide at 37-Asn-|-Leu-38. Other bonds hydrolyzed include 35-Gly-|-Ile-36 in the propeptide of collagenase 3, and 341-Asn-|-Phe-342, 441-Asp-|-Leu-442 and 354-Gln-|-Thr-355 in the aggrecan interglobular domain.</text>
        <dbReference type="EC" id="3.4.24.80"/>
    </reaction>
</comment>
<keyword evidence="18 26" id="KW-0106">Calcium</keyword>
<dbReference type="GO" id="GO:0009948">
    <property type="term" value="P:anterior/posterior axis specification"/>
    <property type="evidence" value="ECO:0007669"/>
    <property type="project" value="Ensembl"/>
</dbReference>
<dbReference type="Pfam" id="PF00045">
    <property type="entry name" value="Hemopexin"/>
    <property type="match status" value="4"/>
</dbReference>
<dbReference type="InterPro" id="IPR018486">
    <property type="entry name" value="Hemopexin_CS"/>
</dbReference>
<feature type="binding site" evidence="26">
    <location>
        <position position="191"/>
    </location>
    <ligand>
        <name>Ca(2+)</name>
        <dbReference type="ChEBI" id="CHEBI:29108"/>
        <label>3</label>
    </ligand>
</feature>
<dbReference type="GO" id="GO:0051216">
    <property type="term" value="P:cartilage development"/>
    <property type="evidence" value="ECO:0007669"/>
    <property type="project" value="Ensembl"/>
</dbReference>
<dbReference type="Ensembl" id="ENSKMAT00000027573.1">
    <property type="protein sequence ID" value="ENSKMAP00000027231.1"/>
    <property type="gene ID" value="ENSKMAG00000020187.1"/>
</dbReference>
<dbReference type="GO" id="GO:0060027">
    <property type="term" value="P:convergent extension involved in gastrulation"/>
    <property type="evidence" value="ECO:0007669"/>
    <property type="project" value="Ensembl"/>
</dbReference>
<dbReference type="InterPro" id="IPR018487">
    <property type="entry name" value="Hemopexin-like_repeat"/>
</dbReference>
<evidence type="ECO:0000256" key="28">
    <source>
        <dbReference type="SAM" id="MobiDB-lite"/>
    </source>
</evidence>
<reference evidence="32" key="2">
    <citation type="submission" date="2025-09" db="UniProtKB">
        <authorList>
            <consortium name="Ensembl"/>
        </authorList>
    </citation>
    <scope>IDENTIFICATION</scope>
</reference>
<keyword evidence="22" id="KW-0865">Zymogen</keyword>
<dbReference type="InterPro" id="IPR024079">
    <property type="entry name" value="MetalloPept_cat_dom_sf"/>
</dbReference>
<keyword evidence="23" id="KW-1015">Disulfide bond</keyword>
<evidence type="ECO:0000256" key="10">
    <source>
        <dbReference type="ARBA" id="ARBA00022670"/>
    </source>
</evidence>
<evidence type="ECO:0000256" key="15">
    <source>
        <dbReference type="ARBA" id="ARBA00022737"/>
    </source>
</evidence>
<dbReference type="InterPro" id="IPR021190">
    <property type="entry name" value="Pept_M10A"/>
</dbReference>
<dbReference type="GO" id="GO:0030198">
    <property type="term" value="P:extracellular matrix organization"/>
    <property type="evidence" value="ECO:0007669"/>
    <property type="project" value="TreeGrafter"/>
</dbReference>
<dbReference type="InterPro" id="IPR006026">
    <property type="entry name" value="Peptidase_Metallo"/>
</dbReference>
<evidence type="ECO:0000313" key="32">
    <source>
        <dbReference type="Ensembl" id="ENSKMAP00000027231.1"/>
    </source>
</evidence>
<evidence type="ECO:0000256" key="14">
    <source>
        <dbReference type="ARBA" id="ARBA00022729"/>
    </source>
</evidence>
<dbReference type="InterPro" id="IPR036365">
    <property type="entry name" value="PGBD-like_sf"/>
</dbReference>
<evidence type="ECO:0000256" key="7">
    <source>
        <dbReference type="ARBA" id="ARBA00020199"/>
    </source>
</evidence>
<comment type="cofactor">
    <cofactor evidence="26">
        <name>Ca(2+)</name>
        <dbReference type="ChEBI" id="CHEBI:29108"/>
    </cofactor>
    <text evidence="26">Can bind about 5 Ca(2+) ions per subunit.</text>
</comment>
<feature type="repeat" description="Hemopexin" evidence="27">
    <location>
        <begin position="356"/>
        <end position="401"/>
    </location>
</feature>
<feature type="binding site" evidence="26">
    <location>
        <position position="183"/>
    </location>
    <ligand>
        <name>Zn(2+)</name>
        <dbReference type="ChEBI" id="CHEBI:29105"/>
        <label>1</label>
    </ligand>
</feature>
<accession>A0A3Q3BD48</accession>
<evidence type="ECO:0000256" key="22">
    <source>
        <dbReference type="ARBA" id="ARBA00023145"/>
    </source>
</evidence>
<dbReference type="InterPro" id="IPR021805">
    <property type="entry name" value="Pept_M10A_metallopeptidase_C"/>
</dbReference>
<dbReference type="GO" id="GO:0030574">
    <property type="term" value="P:collagen catabolic process"/>
    <property type="evidence" value="ECO:0007669"/>
    <property type="project" value="TreeGrafter"/>
</dbReference>
<dbReference type="AlphaFoldDB" id="A0A3Q3BD48"/>
<feature type="binding site" evidence="25">
    <location>
        <position position="236"/>
    </location>
    <ligand>
        <name>Zn(2+)</name>
        <dbReference type="ChEBI" id="CHEBI:29105"/>
        <label>2</label>
        <note>catalytic</note>
    </ligand>
</feature>
<dbReference type="Pfam" id="PF01471">
    <property type="entry name" value="PG_binding_1"/>
    <property type="match status" value="1"/>
</dbReference>
<name>A0A3Q3BD48_KRYMA</name>
<dbReference type="GO" id="GO:0031012">
    <property type="term" value="C:extracellular matrix"/>
    <property type="evidence" value="ECO:0007669"/>
    <property type="project" value="InterPro"/>
</dbReference>
<dbReference type="CDD" id="cd00094">
    <property type="entry name" value="HX"/>
    <property type="match status" value="1"/>
</dbReference>
<dbReference type="GO" id="GO:0001957">
    <property type="term" value="P:intramembranous ossification"/>
    <property type="evidence" value="ECO:0007669"/>
    <property type="project" value="Ensembl"/>
</dbReference>
<evidence type="ECO:0000256" key="3">
    <source>
        <dbReference type="ARBA" id="ARBA00004479"/>
    </source>
</evidence>
<dbReference type="PRINTS" id="PR00138">
    <property type="entry name" value="MATRIXIN"/>
</dbReference>
<keyword evidence="17 25" id="KW-0862">Zinc</keyword>
<evidence type="ECO:0000256" key="13">
    <source>
        <dbReference type="ARBA" id="ARBA00022723"/>
    </source>
</evidence>
<dbReference type="GeneTree" id="ENSGT00940000157808"/>
<dbReference type="GO" id="GO:0031638">
    <property type="term" value="P:zymogen activation"/>
    <property type="evidence" value="ECO:0007669"/>
    <property type="project" value="TreeGrafter"/>
</dbReference>
<evidence type="ECO:0000313" key="33">
    <source>
        <dbReference type="Proteomes" id="UP000264800"/>
    </source>
</evidence>
<evidence type="ECO:0000256" key="8">
    <source>
        <dbReference type="ARBA" id="ARBA00022490"/>
    </source>
</evidence>
<feature type="region of interest" description="Disordered" evidence="28">
    <location>
        <begin position="495"/>
        <end position="545"/>
    </location>
</feature>
<feature type="binding site" evidence="26">
    <location>
        <position position="207"/>
    </location>
    <ligand>
        <name>Ca(2+)</name>
        <dbReference type="ChEBI" id="CHEBI:29108"/>
        <label>2</label>
    </ligand>
</feature>
<evidence type="ECO:0000256" key="1">
    <source>
        <dbReference type="ARBA" id="ARBA00001718"/>
    </source>
</evidence>
<dbReference type="CTD" id="566945"/>
<keyword evidence="8" id="KW-0963">Cytoplasm</keyword>
<evidence type="ECO:0000256" key="11">
    <source>
        <dbReference type="ARBA" id="ARBA00022685"/>
    </source>
</evidence>
<dbReference type="OrthoDB" id="406838at2759"/>
<evidence type="ECO:0000256" key="24">
    <source>
        <dbReference type="PIRSR" id="PIRSR001191-1"/>
    </source>
</evidence>